<evidence type="ECO:0000313" key="1">
    <source>
        <dbReference type="EMBL" id="KAI7995634.1"/>
    </source>
</evidence>
<keyword evidence="2" id="KW-1185">Reference proteome</keyword>
<sequence length="887" mass="100376">MLRTSNLWSYGAPKCLTLWWVELSQQSLHISKLDSEPTNGNSNAATKGTRSIEGITLNFEKNCDLSLKNIYWMNFRRWPGLASATAYLKEIYNKSFGDCVENENNVILSTKAFEPMVNLRLLQINHVSLDGSFNHFCAELKWLQWKGCPLKTLPAEFFRLDLTVLDLSKSKMVQIWNRKWWRWHKNKMAKKLLVMNLSDCYYLTHIPDLSMLPLEKLILERCKGLVKIHESIGDMSTLTHLNMKDCSSLEEFLSDVSGLKNLENFILHGCSKLKALPENLSGLKSIRELDIDCTAIVNLPDSIFHLKKLERFSLKNCESLKQLPPTLGKLSSLLELYLDGSSALEEVPDSVGNLTNLEKLSLRGCGLLTSIPDSIGNLKSLIELFLDNTSIEELPASVGFLSHLKMFSVERLASLKLLRLVGTPITEVPDQIGSLNALEKLELENCEKLRSLPNSIGNLLNLTTLSLDDTIIIELPQSIGMLERLDMLKLNNCKYLRRLPSSIGRMTSLRYCLMKGTVVAELPEEFGMLSSLRILDMAKCSHPEQPQNIGGISEAKDLPAQDNLKPIVLPTSFLNLSLLETLDLSAWKLSGKIPDDFENLTSLNNLNLSHNNFCSLPSSLRGVSLLKKLTLNHCKQLKFLPTLPSSLVYLTVANCTALESVPNLSNLESLQNLDLTNCKKVMDIPGLEYLKSLRRFYIIGCNACSTAVKKGLTKVSLRHIRFLGIPENQIPDWFVPEIPCFSTQKNRDLKGVIVAVVVSLDQQQQDDFRDKVPGIVDIQLKIFRPNEPAYNDKPIHSTVLDLRGIPDTDEDHLYLCRFHDYNPFVRILKDGDKIQVTMRSPRPRFNGLELKKYGIYLVYENDDDIEDDDVESQESVTERLSKFFRSL</sequence>
<name>A0ACC0G3Z1_9ERIC</name>
<dbReference type="EMBL" id="CM045769">
    <property type="protein sequence ID" value="KAI7995634.1"/>
    <property type="molecule type" value="Genomic_DNA"/>
</dbReference>
<evidence type="ECO:0000313" key="2">
    <source>
        <dbReference type="Proteomes" id="UP001060215"/>
    </source>
</evidence>
<protein>
    <submittedName>
        <fullName evidence="1">Disease resistance protein TAO1</fullName>
    </submittedName>
</protein>
<comment type="caution">
    <text evidence="1">The sequence shown here is derived from an EMBL/GenBank/DDBJ whole genome shotgun (WGS) entry which is preliminary data.</text>
</comment>
<reference evidence="1 2" key="1">
    <citation type="journal article" date="2022" name="Plant J.">
        <title>Chromosome-level genome of Camellia lanceoleosa provides a valuable resource for understanding genome evolution and self-incompatibility.</title>
        <authorList>
            <person name="Gong W."/>
            <person name="Xiao S."/>
            <person name="Wang L."/>
            <person name="Liao Z."/>
            <person name="Chang Y."/>
            <person name="Mo W."/>
            <person name="Hu G."/>
            <person name="Li W."/>
            <person name="Zhao G."/>
            <person name="Zhu H."/>
            <person name="Hu X."/>
            <person name="Ji K."/>
            <person name="Xiang X."/>
            <person name="Song Q."/>
            <person name="Yuan D."/>
            <person name="Jin S."/>
            <person name="Zhang L."/>
        </authorList>
    </citation>
    <scope>NUCLEOTIDE SEQUENCE [LARGE SCALE GENOMIC DNA]</scope>
    <source>
        <strain evidence="1">SQ_2022a</strain>
    </source>
</reference>
<gene>
    <name evidence="1" type="ORF">LOK49_LG11G01348</name>
</gene>
<accession>A0ACC0G3Z1</accession>
<organism evidence="1 2">
    <name type="scientific">Camellia lanceoleosa</name>
    <dbReference type="NCBI Taxonomy" id="1840588"/>
    <lineage>
        <taxon>Eukaryota</taxon>
        <taxon>Viridiplantae</taxon>
        <taxon>Streptophyta</taxon>
        <taxon>Embryophyta</taxon>
        <taxon>Tracheophyta</taxon>
        <taxon>Spermatophyta</taxon>
        <taxon>Magnoliopsida</taxon>
        <taxon>eudicotyledons</taxon>
        <taxon>Gunneridae</taxon>
        <taxon>Pentapetalae</taxon>
        <taxon>asterids</taxon>
        <taxon>Ericales</taxon>
        <taxon>Theaceae</taxon>
        <taxon>Camellia</taxon>
    </lineage>
</organism>
<proteinExistence type="predicted"/>
<dbReference type="Proteomes" id="UP001060215">
    <property type="component" value="Chromosome 12"/>
</dbReference>